<dbReference type="OrthoDB" id="423598at2759"/>
<feature type="compositionally biased region" description="Basic and acidic residues" evidence="8">
    <location>
        <begin position="1"/>
        <end position="13"/>
    </location>
</feature>
<comment type="function">
    <text evidence="1">The light-harvesting complex (LHC) functions as a light receptor, it captures and delivers excitation energy to photosystems with which it is closely associated. Energy is transferred from the carotenoid and chlorophyll C (or B) to chlorophyll A and the photosynthetic reaction centers where it is used to synthesize ATP and reducing power.</text>
</comment>
<gene>
    <name evidence="10" type="ORF">TrCOL_g2810</name>
</gene>
<proteinExistence type="inferred from homology"/>
<evidence type="ECO:0000256" key="5">
    <source>
        <dbReference type="ARBA" id="ARBA00022531"/>
    </source>
</evidence>
<dbReference type="Proteomes" id="UP001165065">
    <property type="component" value="Unassembled WGS sequence"/>
</dbReference>
<feature type="binding site" evidence="7">
    <location>
        <position position="203"/>
    </location>
    <ligand>
        <name>chlorophyll a</name>
        <dbReference type="ChEBI" id="CHEBI:58416"/>
        <label>1</label>
    </ligand>
</feature>
<evidence type="ECO:0000256" key="9">
    <source>
        <dbReference type="SAM" id="Phobius"/>
    </source>
</evidence>
<protein>
    <recommendedName>
        <fullName evidence="12">Chlorophyll a-b binding protein, chloroplastic</fullName>
    </recommendedName>
</protein>
<comment type="caution">
    <text evidence="10">The sequence shown here is derived from an EMBL/GenBank/DDBJ whole genome shotgun (WGS) entry which is preliminary data.</text>
</comment>
<evidence type="ECO:0000256" key="7">
    <source>
        <dbReference type="PIRSR" id="PIRSR601344-1"/>
    </source>
</evidence>
<keyword evidence="7" id="KW-0148">Chlorophyll</keyword>
<dbReference type="SUPFAM" id="SSF103511">
    <property type="entry name" value="Chlorophyll a-b binding protein"/>
    <property type="match status" value="1"/>
</dbReference>
<evidence type="ECO:0000256" key="2">
    <source>
        <dbReference type="ARBA" id="ARBA00004229"/>
    </source>
</evidence>
<evidence type="ECO:0008006" key="12">
    <source>
        <dbReference type="Google" id="ProtNLM"/>
    </source>
</evidence>
<keyword evidence="9" id="KW-0472">Membrane</keyword>
<name>A0A9W7L8N6_9STRA</name>
<dbReference type="PANTHER" id="PTHR21649">
    <property type="entry name" value="CHLOROPHYLL A/B BINDING PROTEIN"/>
    <property type="match status" value="1"/>
</dbReference>
<comment type="similarity">
    <text evidence="3">Belongs to the fucoxanthin chlorophyll protein family.</text>
</comment>
<comment type="subcellular location">
    <subcellularLocation>
        <location evidence="2">Plastid</location>
        <location evidence="2">Chloroplast</location>
    </subcellularLocation>
</comment>
<feature type="compositionally biased region" description="Polar residues" evidence="8">
    <location>
        <begin position="14"/>
        <end position="29"/>
    </location>
</feature>
<evidence type="ECO:0000256" key="4">
    <source>
        <dbReference type="ARBA" id="ARBA00022528"/>
    </source>
</evidence>
<evidence type="ECO:0000256" key="3">
    <source>
        <dbReference type="ARBA" id="ARBA00005933"/>
    </source>
</evidence>
<dbReference type="EMBL" id="BRYA01000084">
    <property type="protein sequence ID" value="GMI38285.1"/>
    <property type="molecule type" value="Genomic_DNA"/>
</dbReference>
<dbReference type="AlphaFoldDB" id="A0A9W7L8N6"/>
<keyword evidence="6" id="KW-0934">Plastid</keyword>
<evidence type="ECO:0000256" key="1">
    <source>
        <dbReference type="ARBA" id="ARBA00004022"/>
    </source>
</evidence>
<organism evidence="10 11">
    <name type="scientific">Triparma columacea</name>
    <dbReference type="NCBI Taxonomy" id="722753"/>
    <lineage>
        <taxon>Eukaryota</taxon>
        <taxon>Sar</taxon>
        <taxon>Stramenopiles</taxon>
        <taxon>Ochrophyta</taxon>
        <taxon>Bolidophyceae</taxon>
        <taxon>Parmales</taxon>
        <taxon>Triparmaceae</taxon>
        <taxon>Triparma</taxon>
    </lineage>
</organism>
<feature type="binding site" evidence="7">
    <location>
        <position position="85"/>
    </location>
    <ligand>
        <name>chlorophyll a</name>
        <dbReference type="ChEBI" id="CHEBI:58416"/>
        <label>1</label>
    </ligand>
</feature>
<feature type="binding site" evidence="7">
    <location>
        <position position="127"/>
    </location>
    <ligand>
        <name>chlorophyll a</name>
        <dbReference type="ChEBI" id="CHEBI:58416"/>
        <label>1</label>
    </ligand>
</feature>
<evidence type="ECO:0000313" key="11">
    <source>
        <dbReference type="Proteomes" id="UP001165065"/>
    </source>
</evidence>
<feature type="region of interest" description="Disordered" evidence="8">
    <location>
        <begin position="1"/>
        <end position="29"/>
    </location>
</feature>
<feature type="binding site" description="axial binding residue" evidence="7">
    <location>
        <position position="87"/>
    </location>
    <ligand>
        <name>chlorophyll b</name>
        <dbReference type="ChEBI" id="CHEBI:61721"/>
        <label>1</label>
    </ligand>
    <ligandPart>
        <name>Mg</name>
        <dbReference type="ChEBI" id="CHEBI:25107"/>
    </ligandPart>
</feature>
<dbReference type="InterPro" id="IPR001344">
    <property type="entry name" value="Chloro_AB-bd_pln"/>
</dbReference>
<keyword evidence="9" id="KW-1133">Transmembrane helix</keyword>
<feature type="binding site" evidence="7">
    <location>
        <position position="70"/>
    </location>
    <ligand>
        <name>chlorophyll a</name>
        <dbReference type="ChEBI" id="CHEBI:58416"/>
        <label>1</label>
    </ligand>
</feature>
<reference evidence="11" key="1">
    <citation type="journal article" date="2023" name="Commun. Biol.">
        <title>Genome analysis of Parmales, the sister group of diatoms, reveals the evolutionary specialization of diatoms from phago-mixotrophs to photoautotrophs.</title>
        <authorList>
            <person name="Ban H."/>
            <person name="Sato S."/>
            <person name="Yoshikawa S."/>
            <person name="Yamada K."/>
            <person name="Nakamura Y."/>
            <person name="Ichinomiya M."/>
            <person name="Sato N."/>
            <person name="Blanc-Mathieu R."/>
            <person name="Endo H."/>
            <person name="Kuwata A."/>
            <person name="Ogata H."/>
        </authorList>
    </citation>
    <scope>NUCLEOTIDE SEQUENCE [LARGE SCALE GENOMIC DNA]</scope>
</reference>
<feature type="transmembrane region" description="Helical" evidence="9">
    <location>
        <begin position="120"/>
        <end position="139"/>
    </location>
</feature>
<evidence type="ECO:0000256" key="8">
    <source>
        <dbReference type="SAM" id="MobiDB-lite"/>
    </source>
</evidence>
<keyword evidence="11" id="KW-1185">Reference proteome</keyword>
<dbReference type="Gene3D" id="1.10.3460.10">
    <property type="entry name" value="Chlorophyll a/b binding protein domain"/>
    <property type="match status" value="1"/>
</dbReference>
<feature type="binding site" evidence="7">
    <location>
        <position position="82"/>
    </location>
    <ligand>
        <name>chlorophyll a</name>
        <dbReference type="ChEBI" id="CHEBI:58416"/>
        <label>1</label>
    </ligand>
</feature>
<evidence type="ECO:0000313" key="10">
    <source>
        <dbReference type="EMBL" id="GMI38285.1"/>
    </source>
</evidence>
<evidence type="ECO:0000256" key="6">
    <source>
        <dbReference type="ARBA" id="ARBA00022640"/>
    </source>
</evidence>
<keyword evidence="7" id="KW-0157">Chromophore</keyword>
<dbReference type="InterPro" id="IPR022796">
    <property type="entry name" value="Chloroa_b-bind"/>
</dbReference>
<dbReference type="GO" id="GO:0009765">
    <property type="term" value="P:photosynthesis, light harvesting"/>
    <property type="evidence" value="ECO:0007669"/>
    <property type="project" value="InterPro"/>
</dbReference>
<sequence>MIEKDDVVGKMDSNKQPSPSINQPTINTNRLAPGRYNDIDYSITLPFLKKPSNLDGSHAGDFGFDPLGLSEAFDIYYMQECELRHARLAMLAVAGWPLAELVSPSAFLTPSGQAPSVLNGFTPITFLTTVALFGALGFFEFKTAFRSSSTSKFDSTNKEDMGDIWEYGIAGDYGFDPANLYNKLGNDPAGRKGMRQLEITQGRYAMLGITAFALIEKFTGSPIVDSFSMFFHPNALLPILGLGYWTWSNIYEVSDLREYPIRIQYKLGGEETERVLMNAVGGAGDMVGEAGKKAEEVKQIVKKILPQ</sequence>
<dbReference type="GO" id="GO:0016020">
    <property type="term" value="C:membrane"/>
    <property type="evidence" value="ECO:0007669"/>
    <property type="project" value="InterPro"/>
</dbReference>
<keyword evidence="4" id="KW-0150">Chloroplast</keyword>
<keyword evidence="5" id="KW-0602">Photosynthesis</keyword>
<keyword evidence="9" id="KW-0812">Transmembrane</keyword>
<dbReference type="Pfam" id="PF00504">
    <property type="entry name" value="Chloroa_b-bind"/>
    <property type="match status" value="1"/>
</dbReference>
<dbReference type="GO" id="GO:0016168">
    <property type="term" value="F:chlorophyll binding"/>
    <property type="evidence" value="ECO:0007669"/>
    <property type="project" value="UniProtKB-KW"/>
</dbReference>
<dbReference type="GO" id="GO:0009507">
    <property type="term" value="C:chloroplast"/>
    <property type="evidence" value="ECO:0007669"/>
    <property type="project" value="UniProtKB-SubCell"/>
</dbReference>
<feature type="binding site" evidence="7">
    <location>
        <position position="198"/>
    </location>
    <ligand>
        <name>chlorophyll a</name>
        <dbReference type="ChEBI" id="CHEBI:58416"/>
        <label>1</label>
    </ligand>
</feature>
<accession>A0A9W7L8N6</accession>